<feature type="transmembrane region" description="Helical" evidence="1">
    <location>
        <begin position="5"/>
        <end position="26"/>
    </location>
</feature>
<sequence>MKTIVWVSIIAGLIIIASSVAVWFSVPKTEELWPIILINALAVLPAIFLLSVMARFMVRIDEKTLSFGYPPIIVRIPLEQIGNVTFTKVGFLSSGGIGIRLSSGGGWNYVTFWGDLARVEWSNGRRHGFSVKNPEEVKRILGKLLGKDKIFEDYSKR</sequence>
<gene>
    <name evidence="2" type="ORF">AMQ22_02184</name>
</gene>
<evidence type="ECO:0000313" key="2">
    <source>
        <dbReference type="EMBL" id="KYC45884.1"/>
    </source>
</evidence>
<protein>
    <recommendedName>
        <fullName evidence="4">Bacterial Pleckstrin homology domain-containing protein</fullName>
    </recommendedName>
</protein>
<dbReference type="EMBL" id="LNGC01000223">
    <property type="protein sequence ID" value="KYC45884.1"/>
    <property type="molecule type" value="Genomic_DNA"/>
</dbReference>
<comment type="caution">
    <text evidence="2">The sequence shown here is derived from an EMBL/GenBank/DDBJ whole genome shotgun (WGS) entry which is preliminary data.</text>
</comment>
<evidence type="ECO:0000256" key="1">
    <source>
        <dbReference type="SAM" id="Phobius"/>
    </source>
</evidence>
<proteinExistence type="predicted"/>
<name>A0A150IMI4_9EURY</name>
<keyword evidence="1" id="KW-1133">Transmembrane helix</keyword>
<dbReference type="Proteomes" id="UP000075398">
    <property type="component" value="Unassembled WGS sequence"/>
</dbReference>
<keyword evidence="1" id="KW-0812">Transmembrane</keyword>
<keyword evidence="1" id="KW-0472">Membrane</keyword>
<organism evidence="2 3">
    <name type="scientific">Candidatus Methanofastidiosum methylothiophilum</name>
    <dbReference type="NCBI Taxonomy" id="1705564"/>
    <lineage>
        <taxon>Archaea</taxon>
        <taxon>Methanobacteriati</taxon>
        <taxon>Methanobacteriota</taxon>
        <taxon>Stenosarchaea group</taxon>
        <taxon>Candidatus Methanofastidiosia</taxon>
        <taxon>Candidatus Methanofastidiosales</taxon>
        <taxon>Candidatus Methanofastidiosaceae</taxon>
        <taxon>Candidatus Methanofastidiosum</taxon>
    </lineage>
</organism>
<evidence type="ECO:0008006" key="4">
    <source>
        <dbReference type="Google" id="ProtNLM"/>
    </source>
</evidence>
<reference evidence="2 3" key="1">
    <citation type="journal article" date="2016" name="ISME J.">
        <title>Chasing the elusive Euryarchaeota class WSA2: genomes reveal a uniquely fastidious methyl-reducing methanogen.</title>
        <authorList>
            <person name="Nobu M.K."/>
            <person name="Narihiro T."/>
            <person name="Kuroda K."/>
            <person name="Mei R."/>
            <person name="Liu W.T."/>
        </authorList>
    </citation>
    <scope>NUCLEOTIDE SEQUENCE [LARGE SCALE GENOMIC DNA]</scope>
    <source>
        <strain evidence="2">U1lsi0528_Bin055</strain>
    </source>
</reference>
<feature type="transmembrane region" description="Helical" evidence="1">
    <location>
        <begin position="32"/>
        <end position="54"/>
    </location>
</feature>
<dbReference type="AlphaFoldDB" id="A0A150IMI4"/>
<evidence type="ECO:0000313" key="3">
    <source>
        <dbReference type="Proteomes" id="UP000075398"/>
    </source>
</evidence>
<accession>A0A150IMI4</accession>